<protein>
    <submittedName>
        <fullName evidence="3">Cobalamin-binding protein</fullName>
    </submittedName>
</protein>
<evidence type="ECO:0000313" key="4">
    <source>
        <dbReference type="Proteomes" id="UP000760480"/>
    </source>
</evidence>
<organism evidence="3 4">
    <name type="scientific">Candidatus Competibacter phosphatis</name>
    <dbReference type="NCBI Taxonomy" id="221280"/>
    <lineage>
        <taxon>Bacteria</taxon>
        <taxon>Pseudomonadati</taxon>
        <taxon>Pseudomonadota</taxon>
        <taxon>Gammaproteobacteria</taxon>
        <taxon>Candidatus Competibacteraceae</taxon>
        <taxon>Candidatus Competibacter</taxon>
    </lineage>
</organism>
<comment type="caution">
    <text evidence="3">The sequence shown here is derived from an EMBL/GenBank/DDBJ whole genome shotgun (WGS) entry which is preliminary data.</text>
</comment>
<dbReference type="NCBIfam" id="NF038402">
    <property type="entry name" value="TroA_like"/>
    <property type="match status" value="1"/>
</dbReference>
<evidence type="ECO:0000313" key="3">
    <source>
        <dbReference type="EMBL" id="NMQ18099.1"/>
    </source>
</evidence>
<dbReference type="PANTHER" id="PTHR30535">
    <property type="entry name" value="VITAMIN B12-BINDING PROTEIN"/>
    <property type="match status" value="1"/>
</dbReference>
<reference evidence="3 4" key="1">
    <citation type="submission" date="2019-03" db="EMBL/GenBank/DDBJ databases">
        <title>Metabolic reconstructions from genomes of highly enriched 'Candidatus Accumulibacter' and 'Candidatus Competibacter' bioreactor populations.</title>
        <authorList>
            <person name="Annavajhala M.K."/>
            <person name="Welles L."/>
            <person name="Abbas B."/>
            <person name="Sorokin D."/>
            <person name="Park H."/>
            <person name="Van Loosdrecht M."/>
            <person name="Chandran K."/>
        </authorList>
    </citation>
    <scope>NUCLEOTIDE SEQUENCE [LARGE SCALE GENOMIC DNA]</scope>
    <source>
        <strain evidence="3 4">SBR_G</strain>
    </source>
</reference>
<dbReference type="InterPro" id="IPR050902">
    <property type="entry name" value="ABC_Transporter_SBP"/>
</dbReference>
<evidence type="ECO:0000259" key="2">
    <source>
        <dbReference type="PROSITE" id="PS50983"/>
    </source>
</evidence>
<dbReference type="InterPro" id="IPR054828">
    <property type="entry name" value="Vit_B12_bind_prot"/>
</dbReference>
<evidence type="ECO:0000256" key="1">
    <source>
        <dbReference type="ARBA" id="ARBA00022729"/>
    </source>
</evidence>
<dbReference type="EMBL" id="SPMZ01000008">
    <property type="protein sequence ID" value="NMQ18099.1"/>
    <property type="molecule type" value="Genomic_DNA"/>
</dbReference>
<keyword evidence="4" id="KW-1185">Reference proteome</keyword>
<keyword evidence="1" id="KW-0732">Signal</keyword>
<name>A0ABX1THG6_9GAMM</name>
<dbReference type="InterPro" id="IPR002491">
    <property type="entry name" value="ABC_transptr_periplasmic_BD"/>
</dbReference>
<dbReference type="SUPFAM" id="SSF53807">
    <property type="entry name" value="Helical backbone' metal receptor"/>
    <property type="match status" value="1"/>
</dbReference>
<dbReference type="PROSITE" id="PS50983">
    <property type="entry name" value="FE_B12_PBP"/>
    <property type="match status" value="1"/>
</dbReference>
<dbReference type="Proteomes" id="UP000760480">
    <property type="component" value="Unassembled WGS sequence"/>
</dbReference>
<dbReference type="PANTHER" id="PTHR30535:SF35">
    <property type="entry name" value="PERIPLASMIC BINDING PROTEIN"/>
    <property type="match status" value="1"/>
</dbReference>
<dbReference type="Pfam" id="PF01497">
    <property type="entry name" value="Peripla_BP_2"/>
    <property type="match status" value="1"/>
</dbReference>
<gene>
    <name evidence="3" type="ORF">E4P82_02140</name>
</gene>
<dbReference type="RefSeq" id="WP_169247360.1">
    <property type="nucleotide sequence ID" value="NZ_SPMZ01000008.1"/>
</dbReference>
<proteinExistence type="predicted"/>
<accession>A0ABX1THG6</accession>
<feature type="domain" description="Fe/B12 periplasmic-binding" evidence="2">
    <location>
        <begin position="21"/>
        <end position="270"/>
    </location>
</feature>
<dbReference type="Gene3D" id="3.40.50.1980">
    <property type="entry name" value="Nitrogenase molybdenum iron protein domain"/>
    <property type="match status" value="2"/>
</dbReference>
<sequence>MFRDLIDAIGVRHAPVTVPARIVSLVPSITELLFALKLGDQVVGRTHYCIHPAPLVMPLPSVGGTKKIRHARLQALRPTHVIVNIDENPRELAERLMADGLQVIVTHPLTPEDNVSLYRLIGGIFNRVAEAEALAARFERTLAELRQVAWPRRQVLYLIWRKPWMGINRDTYIARMLALVGWETLPAECEARYPELEINKTLLDAADLILFSSEPYRFLPEDLEGFARDYNCPPEKLRLIDGEMTSWYGSRAIQGLRYMGQLTREISVSTRSSHAP</sequence>